<gene>
    <name evidence="2" type="ORF">PCOR1329_LOCUS63542</name>
</gene>
<protein>
    <submittedName>
        <fullName evidence="2">Uncharacterized protein</fullName>
    </submittedName>
</protein>
<feature type="compositionally biased region" description="Gly residues" evidence="1">
    <location>
        <begin position="185"/>
        <end position="194"/>
    </location>
</feature>
<dbReference type="Proteomes" id="UP001189429">
    <property type="component" value="Unassembled WGS sequence"/>
</dbReference>
<accession>A0ABN9W2W4</accession>
<reference evidence="2" key="1">
    <citation type="submission" date="2023-10" db="EMBL/GenBank/DDBJ databases">
        <authorList>
            <person name="Chen Y."/>
            <person name="Shah S."/>
            <person name="Dougan E. K."/>
            <person name="Thang M."/>
            <person name="Chan C."/>
        </authorList>
    </citation>
    <scope>NUCLEOTIDE SEQUENCE [LARGE SCALE GENOMIC DNA]</scope>
</reference>
<dbReference type="EMBL" id="CAUYUJ010018064">
    <property type="protein sequence ID" value="CAK0880385.1"/>
    <property type="molecule type" value="Genomic_DNA"/>
</dbReference>
<comment type="caution">
    <text evidence="2">The sequence shown here is derived from an EMBL/GenBank/DDBJ whole genome shotgun (WGS) entry which is preliminary data.</text>
</comment>
<proteinExistence type="predicted"/>
<name>A0ABN9W2W4_9DINO</name>
<sequence length="194" mass="22151">MDAAPTSAEGKDQEMQQSILDRVDPTNASALSELGEPELSRVSAFRATRPERKERRRRRHFRRAPRASRRKRAKIEREMAEWLPGAVETERAAEETFESVDNELLGQLLNFTSEANETPSLDRAERELKTIQEIWDRYELDNENVTAMDIGEALPKQRHLVRRRSSPSSRHERDRISRGRCQAARGGGEAEGGA</sequence>
<feature type="region of interest" description="Disordered" evidence="1">
    <location>
        <begin position="156"/>
        <end position="194"/>
    </location>
</feature>
<feature type="compositionally biased region" description="Basic residues" evidence="1">
    <location>
        <begin position="156"/>
        <end position="165"/>
    </location>
</feature>
<feature type="compositionally biased region" description="Basic residues" evidence="1">
    <location>
        <begin position="54"/>
        <end position="74"/>
    </location>
</feature>
<evidence type="ECO:0000313" key="2">
    <source>
        <dbReference type="EMBL" id="CAK0880385.1"/>
    </source>
</evidence>
<keyword evidence="3" id="KW-1185">Reference proteome</keyword>
<feature type="region of interest" description="Disordered" evidence="1">
    <location>
        <begin position="1"/>
        <end position="74"/>
    </location>
</feature>
<evidence type="ECO:0000256" key="1">
    <source>
        <dbReference type="SAM" id="MobiDB-lite"/>
    </source>
</evidence>
<organism evidence="2 3">
    <name type="scientific">Prorocentrum cordatum</name>
    <dbReference type="NCBI Taxonomy" id="2364126"/>
    <lineage>
        <taxon>Eukaryota</taxon>
        <taxon>Sar</taxon>
        <taxon>Alveolata</taxon>
        <taxon>Dinophyceae</taxon>
        <taxon>Prorocentrales</taxon>
        <taxon>Prorocentraceae</taxon>
        <taxon>Prorocentrum</taxon>
    </lineage>
</organism>
<evidence type="ECO:0000313" key="3">
    <source>
        <dbReference type="Proteomes" id="UP001189429"/>
    </source>
</evidence>